<evidence type="ECO:0000313" key="3">
    <source>
        <dbReference type="Proteomes" id="UP000053820"/>
    </source>
</evidence>
<evidence type="ECO:0000256" key="1">
    <source>
        <dbReference type="SAM" id="MobiDB-lite"/>
    </source>
</evidence>
<gene>
    <name evidence="2" type="ORF">HYDPIDRAFT_116648</name>
</gene>
<dbReference type="HOGENOM" id="CLU_002498_3_0_1"/>
<dbReference type="EMBL" id="KN839868">
    <property type="protein sequence ID" value="KIJ60802.1"/>
    <property type="molecule type" value="Genomic_DNA"/>
</dbReference>
<dbReference type="OrthoDB" id="2656687at2759"/>
<organism evidence="2 3">
    <name type="scientific">Hydnomerulius pinastri MD-312</name>
    <dbReference type="NCBI Taxonomy" id="994086"/>
    <lineage>
        <taxon>Eukaryota</taxon>
        <taxon>Fungi</taxon>
        <taxon>Dikarya</taxon>
        <taxon>Basidiomycota</taxon>
        <taxon>Agaricomycotina</taxon>
        <taxon>Agaricomycetes</taxon>
        <taxon>Agaricomycetidae</taxon>
        <taxon>Boletales</taxon>
        <taxon>Boletales incertae sedis</taxon>
        <taxon>Leucogyrophana</taxon>
    </lineage>
</organism>
<protein>
    <submittedName>
        <fullName evidence="2">Uncharacterized protein</fullName>
    </submittedName>
</protein>
<dbReference type="AlphaFoldDB" id="A0A0C9WBG3"/>
<reference evidence="2 3" key="1">
    <citation type="submission" date="2014-04" db="EMBL/GenBank/DDBJ databases">
        <title>Evolutionary Origins and Diversification of the Mycorrhizal Mutualists.</title>
        <authorList>
            <consortium name="DOE Joint Genome Institute"/>
            <consortium name="Mycorrhizal Genomics Consortium"/>
            <person name="Kohler A."/>
            <person name="Kuo A."/>
            <person name="Nagy L.G."/>
            <person name="Floudas D."/>
            <person name="Copeland A."/>
            <person name="Barry K.W."/>
            <person name="Cichocki N."/>
            <person name="Veneault-Fourrey C."/>
            <person name="LaButti K."/>
            <person name="Lindquist E.A."/>
            <person name="Lipzen A."/>
            <person name="Lundell T."/>
            <person name="Morin E."/>
            <person name="Murat C."/>
            <person name="Riley R."/>
            <person name="Ohm R."/>
            <person name="Sun H."/>
            <person name="Tunlid A."/>
            <person name="Henrissat B."/>
            <person name="Grigoriev I.V."/>
            <person name="Hibbett D.S."/>
            <person name="Martin F."/>
        </authorList>
    </citation>
    <scope>NUCLEOTIDE SEQUENCE [LARGE SCALE GENOMIC DNA]</scope>
    <source>
        <strain evidence="2 3">MD-312</strain>
    </source>
</reference>
<evidence type="ECO:0000313" key="2">
    <source>
        <dbReference type="EMBL" id="KIJ60802.1"/>
    </source>
</evidence>
<proteinExistence type="predicted"/>
<name>A0A0C9WBG3_9AGAM</name>
<feature type="region of interest" description="Disordered" evidence="1">
    <location>
        <begin position="194"/>
        <end position="283"/>
    </location>
</feature>
<keyword evidence="3" id="KW-1185">Reference proteome</keyword>
<dbReference type="Proteomes" id="UP000053820">
    <property type="component" value="Unassembled WGS sequence"/>
</dbReference>
<feature type="compositionally biased region" description="Acidic residues" evidence="1">
    <location>
        <begin position="202"/>
        <end position="275"/>
    </location>
</feature>
<sequence>MYHHSMFRVNYTTYDLRREQDTVNPLTRADIMVLSHEDERSHPYWYARVIQVFHVMVEYRKDKHSVFAEPTHMNVLFIRWFRRDTMFESGWNAKRLHRLEFFDQESPSDAFGFLDPDSVVRGVHLIPAFAYGATEELLGPSFVRRRKEAVERHKDWRYFYVNMFVDRDMFMRLRGGGIGHKATRDWDDFLQREGRKPQDGEALQDEEDVDVEMQEGDEVDEEEEEEEEEEWEDIEEGGDHDGEEDGEDEDDNDDNEDDEDRVVADDGEELDDDILAAEGYGAL</sequence>
<accession>A0A0C9WBG3</accession>